<keyword evidence="2" id="KW-1185">Reference proteome</keyword>
<protein>
    <submittedName>
        <fullName evidence="1">Uncharacterized protein</fullName>
    </submittedName>
</protein>
<dbReference type="OrthoDB" id="5516583at2"/>
<dbReference type="HOGENOM" id="CLU_158392_0_0_9"/>
<dbReference type="EMBL" id="CP001720">
    <property type="protein sequence ID" value="ACV64989.1"/>
    <property type="molecule type" value="Genomic_DNA"/>
</dbReference>
<gene>
    <name evidence="1" type="ordered locus">Dtox_4325</name>
</gene>
<evidence type="ECO:0000313" key="2">
    <source>
        <dbReference type="Proteomes" id="UP000002217"/>
    </source>
</evidence>
<accession>C8W021</accession>
<dbReference type="AlphaFoldDB" id="C8W021"/>
<dbReference type="STRING" id="485916.Dtox_4325"/>
<name>C8W021_DESAS</name>
<organism evidence="1 2">
    <name type="scientific">Desulfofarcimen acetoxidans (strain ATCC 49208 / DSM 771 / KCTC 5769 / VKM B-1644 / 5575)</name>
    <name type="common">Desulfotomaculum acetoxidans</name>
    <dbReference type="NCBI Taxonomy" id="485916"/>
    <lineage>
        <taxon>Bacteria</taxon>
        <taxon>Bacillati</taxon>
        <taxon>Bacillota</taxon>
        <taxon>Clostridia</taxon>
        <taxon>Eubacteriales</taxon>
        <taxon>Peptococcaceae</taxon>
        <taxon>Desulfofarcimen</taxon>
    </lineage>
</organism>
<dbReference type="KEGG" id="dae:Dtox_4325"/>
<dbReference type="Proteomes" id="UP000002217">
    <property type="component" value="Chromosome"/>
</dbReference>
<dbReference type="eggNOG" id="COG2512">
    <property type="taxonomic scope" value="Bacteria"/>
</dbReference>
<sequence>MQCDVCQEKIEDNDKFDYLGKTMCEDCYIAALHRPRSCDPAAVSSAVHSRKQMGHTGTQGMTELQKNIYEYIKEKGKVEKDKLAEIFNLSPLDAEKQFAIMRHCELLKGMKEGNTIYITTF</sequence>
<proteinExistence type="predicted"/>
<reference evidence="1 2" key="1">
    <citation type="journal article" date="2009" name="Stand. Genomic Sci.">
        <title>Complete genome sequence of Desulfotomaculum acetoxidans type strain (5575).</title>
        <authorList>
            <person name="Spring S."/>
            <person name="Lapidus A."/>
            <person name="Schroder M."/>
            <person name="Gleim D."/>
            <person name="Sims D."/>
            <person name="Meincke L."/>
            <person name="Glavina Del Rio T."/>
            <person name="Tice H."/>
            <person name="Copeland A."/>
            <person name="Cheng J.F."/>
            <person name="Lucas S."/>
            <person name="Chen F."/>
            <person name="Nolan M."/>
            <person name="Bruce D."/>
            <person name="Goodwin L."/>
            <person name="Pitluck S."/>
            <person name="Ivanova N."/>
            <person name="Mavromatis K."/>
            <person name="Mikhailova N."/>
            <person name="Pati A."/>
            <person name="Chen A."/>
            <person name="Palaniappan K."/>
            <person name="Land M."/>
            <person name="Hauser L."/>
            <person name="Chang Y.J."/>
            <person name="Jeffries C.D."/>
            <person name="Chain P."/>
            <person name="Saunders E."/>
            <person name="Brettin T."/>
            <person name="Detter J.C."/>
            <person name="Goker M."/>
            <person name="Bristow J."/>
            <person name="Eisen J.A."/>
            <person name="Markowitz V."/>
            <person name="Hugenholtz P."/>
            <person name="Kyrpides N.C."/>
            <person name="Klenk H.P."/>
            <person name="Han C."/>
        </authorList>
    </citation>
    <scope>NUCLEOTIDE SEQUENCE [LARGE SCALE GENOMIC DNA]</scope>
    <source>
        <strain evidence="2">ATCC 49208 / DSM 771 / VKM B-1644</strain>
    </source>
</reference>
<dbReference type="RefSeq" id="WP_015759658.1">
    <property type="nucleotide sequence ID" value="NC_013216.1"/>
</dbReference>
<evidence type="ECO:0000313" key="1">
    <source>
        <dbReference type="EMBL" id="ACV64989.1"/>
    </source>
</evidence>